<dbReference type="SUPFAM" id="SSF53448">
    <property type="entry name" value="Nucleotide-diphospho-sugar transferases"/>
    <property type="match status" value="1"/>
</dbReference>
<dbReference type="EMBL" id="SJCY01000011">
    <property type="protein sequence ID" value="TDG35292.1"/>
    <property type="molecule type" value="Genomic_DNA"/>
</dbReference>
<dbReference type="GO" id="GO:0016758">
    <property type="term" value="F:hexosyltransferase activity"/>
    <property type="evidence" value="ECO:0007669"/>
    <property type="project" value="UniProtKB-ARBA"/>
</dbReference>
<comment type="caution">
    <text evidence="2">The sequence shown here is derived from an EMBL/GenBank/DDBJ whole genome shotgun (WGS) entry which is preliminary data.</text>
</comment>
<reference evidence="2 3" key="1">
    <citation type="submission" date="2019-02" db="EMBL/GenBank/DDBJ databases">
        <title>Pedobacter sp. nov., a novel speices isolated from soil of pinguins habitat in Antarcitica.</title>
        <authorList>
            <person name="He R.-H."/>
        </authorList>
    </citation>
    <scope>NUCLEOTIDE SEQUENCE [LARGE SCALE GENOMIC DNA]</scope>
    <source>
        <strain evidence="2 3">E01020</strain>
    </source>
</reference>
<evidence type="ECO:0000313" key="2">
    <source>
        <dbReference type="EMBL" id="TDG35292.1"/>
    </source>
</evidence>
<feature type="domain" description="Glycosyltransferase 2-like" evidence="1">
    <location>
        <begin position="4"/>
        <end position="126"/>
    </location>
</feature>
<evidence type="ECO:0000259" key="1">
    <source>
        <dbReference type="Pfam" id="PF00535"/>
    </source>
</evidence>
<dbReference type="InterPro" id="IPR029044">
    <property type="entry name" value="Nucleotide-diphossugar_trans"/>
</dbReference>
<dbReference type="Pfam" id="PF00535">
    <property type="entry name" value="Glycos_transf_2"/>
    <property type="match status" value="1"/>
</dbReference>
<protein>
    <submittedName>
        <fullName evidence="2">Glycosyltransferase family 2 protein</fullName>
    </submittedName>
</protein>
<dbReference type="PANTHER" id="PTHR22916">
    <property type="entry name" value="GLYCOSYLTRANSFERASE"/>
    <property type="match status" value="1"/>
</dbReference>
<dbReference type="Proteomes" id="UP000295668">
    <property type="component" value="Unassembled WGS sequence"/>
</dbReference>
<gene>
    <name evidence="2" type="ORF">EZJ43_14450</name>
</gene>
<name>A0A4R5MIA9_9SPHI</name>
<dbReference type="Gene3D" id="3.90.550.10">
    <property type="entry name" value="Spore Coat Polysaccharide Biosynthesis Protein SpsA, Chain A"/>
    <property type="match status" value="1"/>
</dbReference>
<keyword evidence="3" id="KW-1185">Reference proteome</keyword>
<dbReference type="InterPro" id="IPR001173">
    <property type="entry name" value="Glyco_trans_2-like"/>
</dbReference>
<dbReference type="RefSeq" id="WP_133263423.1">
    <property type="nucleotide sequence ID" value="NZ_SJCY01000011.1"/>
</dbReference>
<organism evidence="2 3">
    <name type="scientific">Pedobacter changchengzhani</name>
    <dbReference type="NCBI Taxonomy" id="2529274"/>
    <lineage>
        <taxon>Bacteria</taxon>
        <taxon>Pseudomonadati</taxon>
        <taxon>Bacteroidota</taxon>
        <taxon>Sphingobacteriia</taxon>
        <taxon>Sphingobacteriales</taxon>
        <taxon>Sphingobacteriaceae</taxon>
        <taxon>Pedobacter</taxon>
    </lineage>
</organism>
<dbReference type="PANTHER" id="PTHR22916:SF3">
    <property type="entry name" value="UDP-GLCNAC:BETAGAL BETA-1,3-N-ACETYLGLUCOSAMINYLTRANSFERASE-LIKE PROTEIN 1"/>
    <property type="match status" value="1"/>
</dbReference>
<evidence type="ECO:0000313" key="3">
    <source>
        <dbReference type="Proteomes" id="UP000295668"/>
    </source>
</evidence>
<sequence length="309" mass="36292">MDVSIIIPTYNRIWCLPKAIESCFPTNCKVEIIVIDDGSNDGTWEWLQNQKEITKIKTQNWGKCWAVNDGFKIAKGKYIKFLDSDDLINNQATDEQFILAEKENADVVVSGYKLIDEAGRIIKEQPWIKSDDFVAQQLGECDSSHYSSYLFRKEFINEIPHRPDFGFRDDRLFVLEVALKKPRVSFHDGYGLLHRIHNNKRLQFTPNKIIQNYQHYQLYRKIFEILSSSSELSKRRIDAGIKVLWPLAHWVAINHLQEADEIVKWIYKLNPDFHIPNKGILGVFYKKLGFRTTEKILNFRRLFTKPKSH</sequence>
<keyword evidence="2" id="KW-0808">Transferase</keyword>
<accession>A0A4R5MIA9</accession>
<proteinExistence type="predicted"/>
<dbReference type="OrthoDB" id="597270at2"/>
<dbReference type="AlphaFoldDB" id="A0A4R5MIA9"/>